<dbReference type="Pfam" id="PF12697">
    <property type="entry name" value="Abhydrolase_6"/>
    <property type="match status" value="1"/>
</dbReference>
<evidence type="ECO:0000259" key="1">
    <source>
        <dbReference type="Pfam" id="PF12697"/>
    </source>
</evidence>
<evidence type="ECO:0000313" key="3">
    <source>
        <dbReference type="Proteomes" id="UP000623467"/>
    </source>
</evidence>
<sequence>MPALASQLYTFDPRPRYPLRLSAARYWDPSSETHDDPTAPTLVFTHATGAHKEQYEPTIQDLYNYNLAGPKTKIREVWTIDAPDHGDSAVLNEEALRDGGRAYHPVFGWDEYARGLHAFLAGLGTGVDVDFSKRRLVLIGHSSGAVVVGMCLIRQSTASSLALTYQPELKPEFLIMIEIMGMNTEVCAKMREILTKGSANRRDIWPSRAEAYRLFTARAAYREWDDRVLRIFVEKGLRPLPTLEYPDKDKEGVTLKCTRKQETATYRDNLASPAVYTLMRFIVQRFQTHFIDGTVDNYLSRAVKDDFLENAVGGMQNLASFSHVSGAGHLVAQTHPTGLAKALLDVLTKEERGRKMHTKL</sequence>
<dbReference type="GO" id="GO:0016787">
    <property type="term" value="F:hydrolase activity"/>
    <property type="evidence" value="ECO:0007669"/>
    <property type="project" value="UniProtKB-KW"/>
</dbReference>
<dbReference type="InterPro" id="IPR000073">
    <property type="entry name" value="AB_hydrolase_1"/>
</dbReference>
<dbReference type="Gene3D" id="3.40.50.1820">
    <property type="entry name" value="alpha/beta hydrolase"/>
    <property type="match status" value="1"/>
</dbReference>
<dbReference type="InterPro" id="IPR029058">
    <property type="entry name" value="AB_hydrolase_fold"/>
</dbReference>
<feature type="domain" description="AB hydrolase-1" evidence="1">
    <location>
        <begin position="42"/>
        <end position="342"/>
    </location>
</feature>
<name>A0A8H7D0D5_9AGAR</name>
<dbReference type="SUPFAM" id="SSF53474">
    <property type="entry name" value="alpha/beta-Hydrolases"/>
    <property type="match status" value="1"/>
</dbReference>
<proteinExistence type="predicted"/>
<dbReference type="Proteomes" id="UP000623467">
    <property type="component" value="Unassembled WGS sequence"/>
</dbReference>
<accession>A0A8H7D0D5</accession>
<gene>
    <name evidence="2" type="ORF">MSAN_01395000</name>
</gene>
<dbReference type="EMBL" id="JACAZH010000011">
    <property type="protein sequence ID" value="KAF7354807.1"/>
    <property type="molecule type" value="Genomic_DNA"/>
</dbReference>
<protein>
    <submittedName>
        <fullName evidence="2">Abhydrolase domain-containing protein mpaH</fullName>
    </submittedName>
</protein>
<comment type="caution">
    <text evidence="2">The sequence shown here is derived from an EMBL/GenBank/DDBJ whole genome shotgun (WGS) entry which is preliminary data.</text>
</comment>
<organism evidence="2 3">
    <name type="scientific">Mycena sanguinolenta</name>
    <dbReference type="NCBI Taxonomy" id="230812"/>
    <lineage>
        <taxon>Eukaryota</taxon>
        <taxon>Fungi</taxon>
        <taxon>Dikarya</taxon>
        <taxon>Basidiomycota</taxon>
        <taxon>Agaricomycotina</taxon>
        <taxon>Agaricomycetes</taxon>
        <taxon>Agaricomycetidae</taxon>
        <taxon>Agaricales</taxon>
        <taxon>Marasmiineae</taxon>
        <taxon>Mycenaceae</taxon>
        <taxon>Mycena</taxon>
    </lineage>
</organism>
<keyword evidence="3" id="KW-1185">Reference proteome</keyword>
<dbReference type="OrthoDB" id="94039at2759"/>
<dbReference type="AlphaFoldDB" id="A0A8H7D0D5"/>
<reference evidence="2" key="1">
    <citation type="submission" date="2020-05" db="EMBL/GenBank/DDBJ databases">
        <title>Mycena genomes resolve the evolution of fungal bioluminescence.</title>
        <authorList>
            <person name="Tsai I.J."/>
        </authorList>
    </citation>
    <scope>NUCLEOTIDE SEQUENCE</scope>
    <source>
        <strain evidence="2">160909Yilan</strain>
    </source>
</reference>
<evidence type="ECO:0000313" key="2">
    <source>
        <dbReference type="EMBL" id="KAF7354807.1"/>
    </source>
</evidence>
<keyword evidence="2" id="KW-0378">Hydrolase</keyword>